<accession>A0A098EDQ1</accession>
<dbReference type="GeneID" id="92747413"/>
<dbReference type="RefSeq" id="WP_011450535.1">
    <property type="nucleotide sequence ID" value="NZ_CCXQ01000013.1"/>
</dbReference>
<sequence>MNKVYSLGHDEVSLDLSVSAEYASSSSRSFLNSRISSKKGQLEGWFHDLAAVGLSAVVGGLGAFL</sequence>
<dbReference type="PATRIC" id="fig|212042.8.peg.434"/>
<dbReference type="EMBL" id="CCXQ01000013">
    <property type="protein sequence ID" value="CEG20434.1"/>
    <property type="molecule type" value="Genomic_DNA"/>
</dbReference>
<evidence type="ECO:0000313" key="1">
    <source>
        <dbReference type="EMBL" id="CEG20434.1"/>
    </source>
</evidence>
<gene>
    <name evidence="1" type="ORF">ANAPHAGO_00989</name>
</gene>
<organism evidence="1 2">
    <name type="scientific">Anaplasma phagocytophilum</name>
    <name type="common">Ehrlichia phagocytophila</name>
    <dbReference type="NCBI Taxonomy" id="948"/>
    <lineage>
        <taxon>Bacteria</taxon>
        <taxon>Pseudomonadati</taxon>
        <taxon>Pseudomonadota</taxon>
        <taxon>Alphaproteobacteria</taxon>
        <taxon>Rickettsiales</taxon>
        <taxon>Anaplasmataceae</taxon>
        <taxon>Anaplasma</taxon>
        <taxon>phagocytophilum group</taxon>
    </lineage>
</organism>
<protein>
    <submittedName>
        <fullName evidence="1">Uncharacterized protein</fullName>
    </submittedName>
</protein>
<dbReference type="AlphaFoldDB" id="A0A098EDQ1"/>
<reference evidence="1 2" key="1">
    <citation type="submission" date="2014-09" db="EMBL/GenBank/DDBJ databases">
        <authorList>
            <person name="Loux Valentin"/>
            <person name="Dugat Thibaut"/>
        </authorList>
    </citation>
    <scope>NUCLEOTIDE SEQUENCE [LARGE SCALE GENOMIC DNA]</scope>
    <source>
        <strain evidence="1 2">BOV-10_179</strain>
    </source>
</reference>
<name>A0A098EDQ1_ANAPH</name>
<evidence type="ECO:0000313" key="2">
    <source>
        <dbReference type="Proteomes" id="UP000055047"/>
    </source>
</evidence>
<proteinExistence type="predicted"/>
<dbReference type="Proteomes" id="UP000055047">
    <property type="component" value="Unassembled WGS sequence"/>
</dbReference>